<feature type="domain" description="TTF-type" evidence="2">
    <location>
        <begin position="139"/>
        <end position="230"/>
    </location>
</feature>
<feature type="compositionally biased region" description="Polar residues" evidence="1">
    <location>
        <begin position="81"/>
        <end position="94"/>
    </location>
</feature>
<feature type="compositionally biased region" description="Basic and acidic residues" evidence="1">
    <location>
        <begin position="21"/>
        <end position="33"/>
    </location>
</feature>
<dbReference type="Pfam" id="PF14291">
    <property type="entry name" value="DUF4371"/>
    <property type="match status" value="1"/>
</dbReference>
<evidence type="ECO:0000313" key="3">
    <source>
        <dbReference type="EMBL" id="CAH1115499.1"/>
    </source>
</evidence>
<dbReference type="SMART" id="SM00597">
    <property type="entry name" value="ZnF_TTF"/>
    <property type="match status" value="1"/>
</dbReference>
<dbReference type="InterPro" id="IPR012337">
    <property type="entry name" value="RNaseH-like_sf"/>
</dbReference>
<feature type="compositionally biased region" description="Polar residues" evidence="1">
    <location>
        <begin position="40"/>
        <end position="55"/>
    </location>
</feature>
<name>A0A9P0DBU7_9CUCU</name>
<evidence type="ECO:0000259" key="2">
    <source>
        <dbReference type="SMART" id="SM00597"/>
    </source>
</evidence>
<feature type="region of interest" description="Disordered" evidence="1">
    <location>
        <begin position="21"/>
        <end position="55"/>
    </location>
</feature>
<dbReference type="PANTHER" id="PTHR46289:SF14">
    <property type="entry name" value="DUF4371 DOMAIN-CONTAINING PROTEIN"/>
    <property type="match status" value="1"/>
</dbReference>
<gene>
    <name evidence="3" type="ORF">PSYICH_LOCUS15007</name>
</gene>
<dbReference type="InterPro" id="IPR025398">
    <property type="entry name" value="DUF4371"/>
</dbReference>
<sequence length="832" mass="94552">MKRAQGQTSIVWFLKKSKNNELKDDDDSHRNVLDEPISDETPTTTRVSNDNDLQRNISNELISGATSTSKVSDENLHSQIADQSDTSTHASPKTNAVDPKLDIGNMDRSSLDDYTKKLILTLPMISKGFLYPTTKRYGRNRSFQETWMKDFPFLAYSQQEDGVYCRPCWLFFHEGVGKGNHEIPGQLVTSCYSNWKNAREDFRKHANKEYHKTCAEFAKTFLEVSSGKRSDIMSLIDKQQAKEKKENRAAIIPIIKTILFCAEKELPLRGDNDSGPLSLIRSQLNDGKFRALLRFRIDSGDVSLEKHVLNHPKNAQYMSPDIQNEIIQICSDIIIRKIIQKVDNAPCFTLLGDETMDISGTEQMSVCLRYLDFDDDLQKLIIREDFVGFVPIYNQTSEKITEALLKRCKELSLEMKKCIGQVYDGARNMSGHVNGVQARMKNLYPLMMYVHCYSHRLNLALSNAMSVPPVRNCLGIVNDVVNLFRNHAYATKILQDLIQEHVPQSKKKRLIRLCETRFIERHDSILSFVELFQIIHMGLEEISEKSWAISKTAACLLAAVQKSEFLVSLLVCNRLFSITLPLSVQLQEKSRDLASAVEHVHEIVNMLQEERTTADVSFSKIFIAAEKLANDTFDMELKVPRLTSKQTTRSNYQTDSVESYFRSAVFIPCLDTLIQNLSDKFLNENAGILSSLQILLPGFAAINKVDDLHHLSPYFDDRVSESAVKAEYKLWCEKLSGLEKDAEALQVLDFCDKSRFPTIKYLLTVLATLPVTTASVERSFSTMKRIKTYLRNSTGNERLSALAVLSIHGNLGIDPNEVLEIMAAKKSRKLKF</sequence>
<dbReference type="InterPro" id="IPR006580">
    <property type="entry name" value="Znf_TTF"/>
</dbReference>
<dbReference type="EMBL" id="OV651821">
    <property type="protein sequence ID" value="CAH1115499.1"/>
    <property type="molecule type" value="Genomic_DNA"/>
</dbReference>
<keyword evidence="4" id="KW-1185">Reference proteome</keyword>
<reference evidence="3" key="1">
    <citation type="submission" date="2022-01" db="EMBL/GenBank/DDBJ databases">
        <authorList>
            <person name="King R."/>
        </authorList>
    </citation>
    <scope>NUCLEOTIDE SEQUENCE</scope>
</reference>
<accession>A0A9P0DBU7</accession>
<dbReference type="OrthoDB" id="10051013at2759"/>
<dbReference type="GO" id="GO:0046983">
    <property type="term" value="F:protein dimerization activity"/>
    <property type="evidence" value="ECO:0007669"/>
    <property type="project" value="InterPro"/>
</dbReference>
<protein>
    <recommendedName>
        <fullName evidence="2">TTF-type domain-containing protein</fullName>
    </recommendedName>
</protein>
<evidence type="ECO:0000256" key="1">
    <source>
        <dbReference type="SAM" id="MobiDB-lite"/>
    </source>
</evidence>
<evidence type="ECO:0000313" key="4">
    <source>
        <dbReference type="Proteomes" id="UP001153636"/>
    </source>
</evidence>
<dbReference type="Proteomes" id="UP001153636">
    <property type="component" value="Chromosome 9"/>
</dbReference>
<dbReference type="PANTHER" id="PTHR46289">
    <property type="entry name" value="52 KDA REPRESSOR OF THE INHIBITOR OF THE PROTEIN KINASE-LIKE PROTEIN-RELATED"/>
    <property type="match status" value="1"/>
</dbReference>
<feature type="region of interest" description="Disordered" evidence="1">
    <location>
        <begin position="81"/>
        <end position="102"/>
    </location>
</feature>
<dbReference type="AlphaFoldDB" id="A0A9P0DBU7"/>
<dbReference type="InterPro" id="IPR008906">
    <property type="entry name" value="HATC_C_dom"/>
</dbReference>
<dbReference type="Pfam" id="PF05699">
    <property type="entry name" value="Dimer_Tnp_hAT"/>
    <property type="match status" value="1"/>
</dbReference>
<dbReference type="InterPro" id="IPR052958">
    <property type="entry name" value="IFN-induced_PKR_regulator"/>
</dbReference>
<organism evidence="3 4">
    <name type="scientific">Psylliodes chrysocephalus</name>
    <dbReference type="NCBI Taxonomy" id="3402493"/>
    <lineage>
        <taxon>Eukaryota</taxon>
        <taxon>Metazoa</taxon>
        <taxon>Ecdysozoa</taxon>
        <taxon>Arthropoda</taxon>
        <taxon>Hexapoda</taxon>
        <taxon>Insecta</taxon>
        <taxon>Pterygota</taxon>
        <taxon>Neoptera</taxon>
        <taxon>Endopterygota</taxon>
        <taxon>Coleoptera</taxon>
        <taxon>Polyphaga</taxon>
        <taxon>Cucujiformia</taxon>
        <taxon>Chrysomeloidea</taxon>
        <taxon>Chrysomelidae</taxon>
        <taxon>Galerucinae</taxon>
        <taxon>Alticini</taxon>
        <taxon>Psylliodes</taxon>
    </lineage>
</organism>
<dbReference type="SUPFAM" id="SSF53098">
    <property type="entry name" value="Ribonuclease H-like"/>
    <property type="match status" value="1"/>
</dbReference>
<proteinExistence type="predicted"/>